<keyword evidence="1" id="KW-0548">Nucleotidyltransferase</keyword>
<dbReference type="Pfam" id="PF05183">
    <property type="entry name" value="RdRP"/>
    <property type="match status" value="1"/>
</dbReference>
<feature type="domain" description="RDRP core" evidence="2">
    <location>
        <begin position="1"/>
        <end position="567"/>
    </location>
</feature>
<accession>A0A8H5HDL9</accession>
<keyword evidence="1" id="KW-0694">RNA-binding</keyword>
<dbReference type="AlphaFoldDB" id="A0A8H5HDL9"/>
<comment type="caution">
    <text evidence="3">The sequence shown here is derived from an EMBL/GenBank/DDBJ whole genome shotgun (WGS) entry which is preliminary data.</text>
</comment>
<keyword evidence="1" id="KW-0808">Transferase</keyword>
<keyword evidence="1" id="KW-0696">RNA-directed RNA polymerase</keyword>
<gene>
    <name evidence="3" type="ORF">D9615_004173</name>
</gene>
<name>A0A8H5HDL9_9AGAR</name>
<dbReference type="Proteomes" id="UP000565441">
    <property type="component" value="Unassembled WGS sequence"/>
</dbReference>
<dbReference type="PANTHER" id="PTHR23079:SF55">
    <property type="entry name" value="RNA-DIRECTED RNA POLYMERASE"/>
    <property type="match status" value="1"/>
</dbReference>
<dbReference type="InterPro" id="IPR007855">
    <property type="entry name" value="RDRP"/>
</dbReference>
<comment type="catalytic activity">
    <reaction evidence="1">
        <text>RNA(n) + a ribonucleoside 5'-triphosphate = RNA(n+1) + diphosphate</text>
        <dbReference type="Rhea" id="RHEA:21248"/>
        <dbReference type="Rhea" id="RHEA-COMP:14527"/>
        <dbReference type="Rhea" id="RHEA-COMP:17342"/>
        <dbReference type="ChEBI" id="CHEBI:33019"/>
        <dbReference type="ChEBI" id="CHEBI:61557"/>
        <dbReference type="ChEBI" id="CHEBI:140395"/>
        <dbReference type="EC" id="2.7.7.48"/>
    </reaction>
</comment>
<sequence length="745" mass="84160">MLLGGPYPATSNRIIRQYVGYEHCFIRVDFRDEDLLPYRETQGVDVSGLIRERVGSILKHGFYIAGRHHEFLGYSMSGFRNQGVWFVAPFQHATFGCVTSETIRRSVGEFKATVPSVRLQRWEWEEVEDLGSKPHQFTDGAGTIARSLGRIIWAALRSNSGYQDNYSLEPLTYQIRFRGYKGIVTVDEHFDTTSGILMRLRPSMKKFETTTDIAEIEIVKVFNRPLTCFLNKPVVMVLEKLGVKADVFLELQDRAVADIHVTGVHGFNFRQCRMLDDYGLGEHFRLSYIFKNIATFARESSTIVDDFLLSPFLRQVQRVVKSDILRDIKYRARVAIPGSYLLVGVPDEGPAYQHAGRTDVYILPEKHIYVCIQNPGDLEPTWLIQCVYAIGRPPSNTFCAFSHLKNVVVLPSVGRSLASCLGGGDVDGDMFSVIFYPQLLPSLTVDPNEYRDSETMELGRDTEVQDICDFIVNFMITDVLGLLSERLLDILDLHNSGTGDETWHSLARMCAQAADYPKRGVPVDMDHDRLPHTLIPRKPDWRAAGHSPGSKGFYTSASALGLMYRAINLDDTPSINLSDRQLDWSNLIPLLRSRMEEYVFLSDGDSAQAELEKLFRRFVHELSCIRSSYSMSRSTGEQLCETEIVVGTILSRTSSKRWRMDHIKRMKVHTATLVAEVRKALHVPVDLENAARQELVDGLQSGWEACNFSAQRGEQDGASSFGLIALGVIFDCHNMLTGITARCRY</sequence>
<dbReference type="EMBL" id="JAACJP010000012">
    <property type="protein sequence ID" value="KAF5381075.1"/>
    <property type="molecule type" value="Genomic_DNA"/>
</dbReference>
<dbReference type="InterPro" id="IPR057596">
    <property type="entry name" value="RDRP_core"/>
</dbReference>
<dbReference type="EC" id="2.7.7.48" evidence="1"/>
<proteinExistence type="inferred from homology"/>
<keyword evidence="4" id="KW-1185">Reference proteome</keyword>
<organism evidence="3 4">
    <name type="scientific">Tricholomella constricta</name>
    <dbReference type="NCBI Taxonomy" id="117010"/>
    <lineage>
        <taxon>Eukaryota</taxon>
        <taxon>Fungi</taxon>
        <taxon>Dikarya</taxon>
        <taxon>Basidiomycota</taxon>
        <taxon>Agaricomycotina</taxon>
        <taxon>Agaricomycetes</taxon>
        <taxon>Agaricomycetidae</taxon>
        <taxon>Agaricales</taxon>
        <taxon>Tricholomatineae</taxon>
        <taxon>Lyophyllaceae</taxon>
        <taxon>Tricholomella</taxon>
    </lineage>
</organism>
<evidence type="ECO:0000313" key="3">
    <source>
        <dbReference type="EMBL" id="KAF5381075.1"/>
    </source>
</evidence>
<comment type="similarity">
    <text evidence="1">Belongs to the RdRP family.</text>
</comment>
<dbReference type="GO" id="GO:0030422">
    <property type="term" value="P:siRNA processing"/>
    <property type="evidence" value="ECO:0007669"/>
    <property type="project" value="TreeGrafter"/>
</dbReference>
<dbReference type="PANTHER" id="PTHR23079">
    <property type="entry name" value="RNA-DEPENDENT RNA POLYMERASE"/>
    <property type="match status" value="1"/>
</dbReference>
<dbReference type="GO" id="GO:0003968">
    <property type="term" value="F:RNA-directed RNA polymerase activity"/>
    <property type="evidence" value="ECO:0007669"/>
    <property type="project" value="UniProtKB-KW"/>
</dbReference>
<evidence type="ECO:0000313" key="4">
    <source>
        <dbReference type="Proteomes" id="UP000565441"/>
    </source>
</evidence>
<dbReference type="OrthoDB" id="6513042at2759"/>
<dbReference type="GO" id="GO:0031380">
    <property type="term" value="C:nuclear RNA-directed RNA polymerase complex"/>
    <property type="evidence" value="ECO:0007669"/>
    <property type="project" value="TreeGrafter"/>
</dbReference>
<dbReference type="GO" id="GO:0003723">
    <property type="term" value="F:RNA binding"/>
    <property type="evidence" value="ECO:0007669"/>
    <property type="project" value="UniProtKB-KW"/>
</dbReference>
<evidence type="ECO:0000259" key="2">
    <source>
        <dbReference type="Pfam" id="PF05183"/>
    </source>
</evidence>
<protein>
    <recommendedName>
        <fullName evidence="1">RNA-dependent RNA polymerase</fullName>
        <ecNumber evidence="1">2.7.7.48</ecNumber>
    </recommendedName>
</protein>
<evidence type="ECO:0000256" key="1">
    <source>
        <dbReference type="RuleBase" id="RU363098"/>
    </source>
</evidence>
<reference evidence="3 4" key="1">
    <citation type="journal article" date="2020" name="ISME J.">
        <title>Uncovering the hidden diversity of litter-decomposition mechanisms in mushroom-forming fungi.</title>
        <authorList>
            <person name="Floudas D."/>
            <person name="Bentzer J."/>
            <person name="Ahren D."/>
            <person name="Johansson T."/>
            <person name="Persson P."/>
            <person name="Tunlid A."/>
        </authorList>
    </citation>
    <scope>NUCLEOTIDE SEQUENCE [LARGE SCALE GENOMIC DNA]</scope>
    <source>
        <strain evidence="3 4">CBS 661.87</strain>
    </source>
</reference>